<dbReference type="InterPro" id="IPR036691">
    <property type="entry name" value="Endo/exonu/phosph_ase_sf"/>
</dbReference>
<dbReference type="AlphaFoldDB" id="A0AA88HDP5"/>
<accession>A0AA88HDP5</accession>
<organism evidence="1 2">
    <name type="scientific">Artemia franciscana</name>
    <name type="common">Brine shrimp</name>
    <name type="synonym">Artemia sanfranciscana</name>
    <dbReference type="NCBI Taxonomy" id="6661"/>
    <lineage>
        <taxon>Eukaryota</taxon>
        <taxon>Metazoa</taxon>
        <taxon>Ecdysozoa</taxon>
        <taxon>Arthropoda</taxon>
        <taxon>Crustacea</taxon>
        <taxon>Branchiopoda</taxon>
        <taxon>Anostraca</taxon>
        <taxon>Artemiidae</taxon>
        <taxon>Artemia</taxon>
    </lineage>
</organism>
<comment type="caution">
    <text evidence="1">The sequence shown here is derived from an EMBL/GenBank/DDBJ whole genome shotgun (WGS) entry which is preliminary data.</text>
</comment>
<reference evidence="1" key="1">
    <citation type="submission" date="2023-07" db="EMBL/GenBank/DDBJ databases">
        <title>Chromosome-level genome assembly of Artemia franciscana.</title>
        <authorList>
            <person name="Jo E."/>
        </authorList>
    </citation>
    <scope>NUCLEOTIDE SEQUENCE</scope>
    <source>
        <tissue evidence="1">Whole body</tissue>
    </source>
</reference>
<dbReference type="EMBL" id="JAVRJZ010000018">
    <property type="protein sequence ID" value="KAK2708439.1"/>
    <property type="molecule type" value="Genomic_DNA"/>
</dbReference>
<name>A0AA88HDP5_ARTSF</name>
<evidence type="ECO:0000313" key="1">
    <source>
        <dbReference type="EMBL" id="KAK2708439.1"/>
    </source>
</evidence>
<gene>
    <name evidence="1" type="ORF">QYM36_014148</name>
</gene>
<sequence length="218" mass="25110">MHEIHCNSRIARLRFKGRLSKIYIITVYSPTRVATDADKDSYTDVDIIVQKCPKRDFLILADDWNSRDGPLDPNVFDIVGPFTYGQRCLNGDRLLQFTRSHNLSITSTMFQHKPSQRRTQRSNDGSIATQIDHILMCQLWHSSMEDGMLVEFVEQSKAYYEHCKSTVRVLDEETEPFSVEGGVKQGYILSPVSFNYCIDYRESRKGTRVLMVSYGIGH</sequence>
<keyword evidence="2" id="KW-1185">Reference proteome</keyword>
<dbReference type="Proteomes" id="UP001187531">
    <property type="component" value="Unassembled WGS sequence"/>
</dbReference>
<evidence type="ECO:0000313" key="2">
    <source>
        <dbReference type="Proteomes" id="UP001187531"/>
    </source>
</evidence>
<proteinExistence type="predicted"/>
<protein>
    <submittedName>
        <fullName evidence="1">Uncharacterized protein</fullName>
    </submittedName>
</protein>
<dbReference type="Gene3D" id="3.60.10.10">
    <property type="entry name" value="Endonuclease/exonuclease/phosphatase"/>
    <property type="match status" value="1"/>
</dbReference>